<keyword evidence="3" id="KW-1185">Reference proteome</keyword>
<gene>
    <name evidence="2" type="ORF">P280DRAFT_241440</name>
</gene>
<feature type="compositionally biased region" description="Polar residues" evidence="1">
    <location>
        <begin position="209"/>
        <end position="239"/>
    </location>
</feature>
<dbReference type="AlphaFoldDB" id="A0A6A6S5H4"/>
<feature type="region of interest" description="Disordered" evidence="1">
    <location>
        <begin position="630"/>
        <end position="672"/>
    </location>
</feature>
<evidence type="ECO:0000313" key="2">
    <source>
        <dbReference type="EMBL" id="KAF2642979.1"/>
    </source>
</evidence>
<accession>A0A6A6S5H4</accession>
<evidence type="ECO:0000256" key="1">
    <source>
        <dbReference type="SAM" id="MobiDB-lite"/>
    </source>
</evidence>
<sequence>MARRFHQSDGEGRERTSDPAPPQGYIQLKPARNRAGNKNWRTPDPSNLAIHDSPVDTSSSPTDFNFTTSPMNAALPGNGSDHVSPTDTQFNPGVMKAYTRVFGKLPDLIHLGSQTGDFDGQVIFIGHPNRDVSSHQWSSDIFQWVDLGTWSHVHARIEGALAADIVESEYSRHSVEYFKQASQAREKQILKFGRPGNFKETVEDPPAPTNTKTVLQSTSSSSPLTARTDSCLNSRSSIHSAPRNITGKRLDDPFVTPAKPQQPAIPMTLNSRAGKLGGVGSMNFNYQFPGPNGTVTFDRQQTHRDPQHTYSRERLASIPGEELPLERETPAGLREIGFGEEAASSFSTPVVRLNKSRPLGPLSPEDARSRLQLKNKLSELGTQPRRLSAPTGRGISIPDVSLNPDIRAMFPQGYTVANPRRGVNSTLNAAAAPYTRMPTAFRPLEDTDSEFTANNAPPVPEVNYRDPDGAQGRVYEFAEGVDSTPQNFNGPFFTGPMPNTQNLITSLPVPVNEGEKLFNWFHDGQRPARQQDYAKSLMAAAWAEHKTHNFGAIGEASSRVQDETKYDNTRIFARVYENLLQYSEEARAGTRSDYFTEAWKIAPLHQRDLTIEGNNSFFNDTATHSRFERAPVRPTDSSPDVAWGNGSRKPPMPVSRDVFGQSTKSKWGTGRW</sequence>
<proteinExistence type="predicted"/>
<feature type="region of interest" description="Disordered" evidence="1">
    <location>
        <begin position="196"/>
        <end position="251"/>
    </location>
</feature>
<feature type="compositionally biased region" description="Basic and acidic residues" evidence="1">
    <location>
        <begin position="1"/>
        <end position="17"/>
    </location>
</feature>
<organism evidence="2 3">
    <name type="scientific">Massarina eburnea CBS 473.64</name>
    <dbReference type="NCBI Taxonomy" id="1395130"/>
    <lineage>
        <taxon>Eukaryota</taxon>
        <taxon>Fungi</taxon>
        <taxon>Dikarya</taxon>
        <taxon>Ascomycota</taxon>
        <taxon>Pezizomycotina</taxon>
        <taxon>Dothideomycetes</taxon>
        <taxon>Pleosporomycetidae</taxon>
        <taxon>Pleosporales</taxon>
        <taxon>Massarineae</taxon>
        <taxon>Massarinaceae</taxon>
        <taxon>Massarina</taxon>
    </lineage>
</organism>
<evidence type="ECO:0000313" key="3">
    <source>
        <dbReference type="Proteomes" id="UP000799753"/>
    </source>
</evidence>
<dbReference type="Proteomes" id="UP000799753">
    <property type="component" value="Unassembled WGS sequence"/>
</dbReference>
<name>A0A6A6S5H4_9PLEO</name>
<reference evidence="2" key="1">
    <citation type="journal article" date="2020" name="Stud. Mycol.">
        <title>101 Dothideomycetes genomes: a test case for predicting lifestyles and emergence of pathogens.</title>
        <authorList>
            <person name="Haridas S."/>
            <person name="Albert R."/>
            <person name="Binder M."/>
            <person name="Bloem J."/>
            <person name="Labutti K."/>
            <person name="Salamov A."/>
            <person name="Andreopoulos B."/>
            <person name="Baker S."/>
            <person name="Barry K."/>
            <person name="Bills G."/>
            <person name="Bluhm B."/>
            <person name="Cannon C."/>
            <person name="Castanera R."/>
            <person name="Culley D."/>
            <person name="Daum C."/>
            <person name="Ezra D."/>
            <person name="Gonzalez J."/>
            <person name="Henrissat B."/>
            <person name="Kuo A."/>
            <person name="Liang C."/>
            <person name="Lipzen A."/>
            <person name="Lutzoni F."/>
            <person name="Magnuson J."/>
            <person name="Mondo S."/>
            <person name="Nolan M."/>
            <person name="Ohm R."/>
            <person name="Pangilinan J."/>
            <person name="Park H.-J."/>
            <person name="Ramirez L."/>
            <person name="Alfaro M."/>
            <person name="Sun H."/>
            <person name="Tritt A."/>
            <person name="Yoshinaga Y."/>
            <person name="Zwiers L.-H."/>
            <person name="Turgeon B."/>
            <person name="Goodwin S."/>
            <person name="Spatafora J."/>
            <person name="Crous P."/>
            <person name="Grigoriev I."/>
        </authorList>
    </citation>
    <scope>NUCLEOTIDE SEQUENCE</scope>
    <source>
        <strain evidence="2">CBS 473.64</strain>
    </source>
</reference>
<feature type="region of interest" description="Disordered" evidence="1">
    <location>
        <begin position="1"/>
        <end position="71"/>
    </location>
</feature>
<dbReference type="EMBL" id="MU006780">
    <property type="protein sequence ID" value="KAF2642979.1"/>
    <property type="molecule type" value="Genomic_DNA"/>
</dbReference>
<dbReference type="OrthoDB" id="10251048at2759"/>
<protein>
    <submittedName>
        <fullName evidence="2">Uncharacterized protein</fullName>
    </submittedName>
</protein>